<organism evidence="4 5">
    <name type="scientific">Paratrimastix pyriformis</name>
    <dbReference type="NCBI Taxonomy" id="342808"/>
    <lineage>
        <taxon>Eukaryota</taxon>
        <taxon>Metamonada</taxon>
        <taxon>Preaxostyla</taxon>
        <taxon>Paratrimastigidae</taxon>
        <taxon>Paratrimastix</taxon>
    </lineage>
</organism>
<dbReference type="Gene3D" id="2.120.10.80">
    <property type="entry name" value="Kelch-type beta propeller"/>
    <property type="match status" value="1"/>
</dbReference>
<dbReference type="InterPro" id="IPR009030">
    <property type="entry name" value="Growth_fac_rcpt_cys_sf"/>
</dbReference>
<dbReference type="PANTHER" id="PTHR46967">
    <property type="entry name" value="INSULIN-LIKE GROWTH FACTOR BINDING PROTEIN,N-TERMINAL"/>
    <property type="match status" value="1"/>
</dbReference>
<evidence type="ECO:0000313" key="5">
    <source>
        <dbReference type="Proteomes" id="UP001141327"/>
    </source>
</evidence>
<keyword evidence="2" id="KW-0732">Signal</keyword>
<evidence type="ECO:0000259" key="3">
    <source>
        <dbReference type="Pfam" id="PF07699"/>
    </source>
</evidence>
<comment type="caution">
    <text evidence="4">The sequence shown here is derived from an EMBL/GenBank/DDBJ whole genome shotgun (WGS) entry which is preliminary data.</text>
</comment>
<dbReference type="InterPro" id="IPR011043">
    <property type="entry name" value="Gal_Oxase/kelch_b-propeller"/>
</dbReference>
<proteinExistence type="predicted"/>
<reference evidence="4" key="1">
    <citation type="journal article" date="2022" name="bioRxiv">
        <title>Genomics of Preaxostyla Flagellates Illuminates Evolutionary Transitions and the Path Towards Mitochondrial Loss.</title>
        <authorList>
            <person name="Novak L.V.F."/>
            <person name="Treitli S.C."/>
            <person name="Pyrih J."/>
            <person name="Halakuc P."/>
            <person name="Pipaliya S.V."/>
            <person name="Vacek V."/>
            <person name="Brzon O."/>
            <person name="Soukal P."/>
            <person name="Eme L."/>
            <person name="Dacks J.B."/>
            <person name="Karnkowska A."/>
            <person name="Elias M."/>
            <person name="Hampl V."/>
        </authorList>
    </citation>
    <scope>NUCLEOTIDE SEQUENCE</scope>
    <source>
        <strain evidence="4">RCP-MX</strain>
    </source>
</reference>
<keyword evidence="1" id="KW-0812">Transmembrane</keyword>
<dbReference type="PANTHER" id="PTHR46967:SF1">
    <property type="entry name" value="KERATIN-ASSOCIATED PROTEIN 16-1-LIKE"/>
    <property type="match status" value="1"/>
</dbReference>
<dbReference type="EMBL" id="JAPMOS010000123">
    <property type="protein sequence ID" value="KAJ4455020.1"/>
    <property type="molecule type" value="Genomic_DNA"/>
</dbReference>
<evidence type="ECO:0000313" key="4">
    <source>
        <dbReference type="EMBL" id="KAJ4455020.1"/>
    </source>
</evidence>
<dbReference type="Pfam" id="PF07699">
    <property type="entry name" value="Ephrin_rec_like"/>
    <property type="match status" value="1"/>
</dbReference>
<feature type="transmembrane region" description="Helical" evidence="1">
    <location>
        <begin position="886"/>
        <end position="910"/>
    </location>
</feature>
<gene>
    <name evidence="4" type="ORF">PAPYR_10090</name>
</gene>
<dbReference type="InterPro" id="IPR011641">
    <property type="entry name" value="Tyr-kin_ephrin_A/B_rcpt-like"/>
</dbReference>
<keyword evidence="1" id="KW-0472">Membrane</keyword>
<dbReference type="SUPFAM" id="SSF57184">
    <property type="entry name" value="Growth factor receptor domain"/>
    <property type="match status" value="1"/>
</dbReference>
<protein>
    <recommendedName>
        <fullName evidence="3">Tyrosine-protein kinase ephrin type A/B receptor-like domain-containing protein</fullName>
    </recommendedName>
</protein>
<dbReference type="SMART" id="SM01411">
    <property type="entry name" value="Ephrin_rec_like"/>
    <property type="match status" value="2"/>
</dbReference>
<keyword evidence="5" id="KW-1185">Reference proteome</keyword>
<evidence type="ECO:0000256" key="2">
    <source>
        <dbReference type="SAM" id="SignalP"/>
    </source>
</evidence>
<name>A0ABQ8U6M8_9EUKA</name>
<accession>A0ABQ8U6M8</accession>
<dbReference type="Proteomes" id="UP001141327">
    <property type="component" value="Unassembled WGS sequence"/>
</dbReference>
<feature type="domain" description="Tyrosine-protein kinase ephrin type A/B receptor-like" evidence="3">
    <location>
        <begin position="755"/>
        <end position="803"/>
    </location>
</feature>
<feature type="signal peptide" evidence="2">
    <location>
        <begin position="1"/>
        <end position="19"/>
    </location>
</feature>
<evidence type="ECO:0000256" key="1">
    <source>
        <dbReference type="SAM" id="Phobius"/>
    </source>
</evidence>
<sequence>MRRRQVECLFLLFVTTSVAVMPQYWETLTPESTPPHGAISCCPVSDSQVMAIEASTSSMFMYQTETGAWKRAKTGNESVNIGPDGIFLGQKACLFFGGQAYKPSSDMALISQNGAWNTITGHAPSNTLFFPDPHVSYLDPYYFVSGNGYVLYTTFKNATVAENQADFPMSPFGATLRRPGDTEDRGLVVTWVRDRDLYLLNSDATETVGSFRLDKITIGLDGDLTGAPTALAPPPPELCAVLTNHSTSYAIWAKQLIMGQFKNGTVIFYMPPLNRFDQKAPNFLASYDPLSDMWKLRYFNRSSAPTPAECNLLTNNIYLYVPTEDASAYHLLCSSRQDANALVRVWYLSRDIYTDSWVPIPSAVDALPSARAGASLGVSRDVAAGRLYLLLTGGYVGGNQVLADTWMGYFRSGSWLSLPNLSLPQPRAFHAVFLHGSIFYLLGGFTTGRAAPASFGMMFDIPDMNIENYHWMTYEPTASDPSWKPDLPLWGFASAMDKDAGLVYIAGGVRSTQGWIYRLDLVAARWLEPFKPEYDQRTGIWPGMSFPSMVYLPEMRELCIFGGVIPLVDTVFGYPFRLPIDNPTQYYVMELVIEPNMNFYPNRYSSALFYLGAGDFGIFAGQAQAGSNNDLQVFNYYTHRTQTLRLANSPGPQVFHAIAQIEGIQIFVGGAYSGDWNLTAALETLTFGNTSTMLLHSCPEGAYFVNGGCSVCDVLDGLPGSQLFRELGWNCLHATSIFASRLLIWTSQRVISSAGYYSTGGATECTRCPAGTYGPFKGQGACNALCPAGFYSSELGATTNSTCQPCKPGTYSEQAGAPSIAHCLLCPPGTYATQAHASSRTACVPCPEGSTCRWGSTGSTMTMETNLPKMPPIPDLKDAEYSTVTVYLYIGLGAGVALVAIVITTSFLLFIRCRLRVRMSCLPPPA</sequence>
<keyword evidence="1" id="KW-1133">Transmembrane helix</keyword>
<dbReference type="CDD" id="cd00185">
    <property type="entry name" value="TNFRSF"/>
    <property type="match status" value="1"/>
</dbReference>
<feature type="chain" id="PRO_5046222030" description="Tyrosine-protein kinase ephrin type A/B receptor-like domain-containing protein" evidence="2">
    <location>
        <begin position="20"/>
        <end position="926"/>
    </location>
</feature>
<dbReference type="InterPro" id="IPR015915">
    <property type="entry name" value="Kelch-typ_b-propeller"/>
</dbReference>
<dbReference type="SUPFAM" id="SSF50965">
    <property type="entry name" value="Galactose oxidase, central domain"/>
    <property type="match status" value="1"/>
</dbReference>
<dbReference type="Gene3D" id="2.10.50.10">
    <property type="entry name" value="Tumor Necrosis Factor Receptor, subunit A, domain 2"/>
    <property type="match status" value="1"/>
</dbReference>